<gene>
    <name evidence="8" type="ORF">D7Y07_15740</name>
    <name evidence="9" type="ORF">E4T97_02000</name>
</gene>
<evidence type="ECO:0000256" key="5">
    <source>
        <dbReference type="ARBA" id="ARBA00023237"/>
    </source>
</evidence>
<dbReference type="RefSeq" id="WP_121765983.1">
    <property type="nucleotide sequence ID" value="NZ_CABIXU010000011.1"/>
</dbReference>
<organism evidence="8 10">
    <name type="scientific">Bacteroides acidifaciens</name>
    <dbReference type="NCBI Taxonomy" id="85831"/>
    <lineage>
        <taxon>Bacteria</taxon>
        <taxon>Pseudomonadati</taxon>
        <taxon>Bacteroidota</taxon>
        <taxon>Bacteroidia</taxon>
        <taxon>Bacteroidales</taxon>
        <taxon>Bacteroidaceae</taxon>
        <taxon>Bacteroides</taxon>
    </lineage>
</organism>
<reference evidence="8 10" key="1">
    <citation type="submission" date="2018-09" db="EMBL/GenBank/DDBJ databases">
        <title>Murine metabolic-syndrome-specific gut microbial biobank.</title>
        <authorList>
            <person name="Liu C."/>
        </authorList>
    </citation>
    <scope>NUCLEOTIDE SEQUENCE [LARGE SCALE GENOMIC DNA]</scope>
    <source>
        <strain evidence="8 10">0.1X-D8-26</strain>
    </source>
</reference>
<dbReference type="GO" id="GO:0009279">
    <property type="term" value="C:cell outer membrane"/>
    <property type="evidence" value="ECO:0007669"/>
    <property type="project" value="UniProtKB-SubCell"/>
</dbReference>
<feature type="domain" description="RagB/SusD" evidence="7">
    <location>
        <begin position="352"/>
        <end position="617"/>
    </location>
</feature>
<dbReference type="Gene3D" id="1.25.40.390">
    <property type="match status" value="1"/>
</dbReference>
<evidence type="ECO:0000256" key="2">
    <source>
        <dbReference type="ARBA" id="ARBA00006275"/>
    </source>
</evidence>
<proteinExistence type="inferred from homology"/>
<reference evidence="9 11" key="2">
    <citation type="submission" date="2019-03" db="EMBL/GenBank/DDBJ databases">
        <title>Diversity of the mouse oral microbiome.</title>
        <authorList>
            <person name="Joseph S."/>
            <person name="Aduse-Opoku J."/>
            <person name="Curtis M."/>
            <person name="Wade W."/>
            <person name="Hashim A."/>
        </authorList>
    </citation>
    <scope>NUCLEOTIDE SEQUENCE [LARGE SCALE GENOMIC DNA]</scope>
    <source>
        <strain evidence="9 11">P2318</strain>
    </source>
</reference>
<evidence type="ECO:0000313" key="8">
    <source>
        <dbReference type="EMBL" id="RLT79058.1"/>
    </source>
</evidence>
<evidence type="ECO:0000256" key="6">
    <source>
        <dbReference type="SAM" id="SignalP"/>
    </source>
</evidence>
<evidence type="ECO:0000313" key="9">
    <source>
        <dbReference type="EMBL" id="TFU52194.1"/>
    </source>
</evidence>
<feature type="signal peptide" evidence="6">
    <location>
        <begin position="1"/>
        <end position="25"/>
    </location>
</feature>
<evidence type="ECO:0000256" key="4">
    <source>
        <dbReference type="ARBA" id="ARBA00023136"/>
    </source>
</evidence>
<dbReference type="Pfam" id="PF07980">
    <property type="entry name" value="SusD_RagB"/>
    <property type="match status" value="1"/>
</dbReference>
<dbReference type="PROSITE" id="PS51257">
    <property type="entry name" value="PROKAR_LIPOPROTEIN"/>
    <property type="match status" value="1"/>
</dbReference>
<dbReference type="InterPro" id="IPR011990">
    <property type="entry name" value="TPR-like_helical_dom_sf"/>
</dbReference>
<keyword evidence="5" id="KW-0998">Cell outer membrane</keyword>
<protein>
    <submittedName>
        <fullName evidence="8">RagB/SusD family nutrient uptake outer membrane protein</fullName>
    </submittedName>
</protein>
<dbReference type="SUPFAM" id="SSF48452">
    <property type="entry name" value="TPR-like"/>
    <property type="match status" value="1"/>
</dbReference>
<evidence type="ECO:0000313" key="11">
    <source>
        <dbReference type="Proteomes" id="UP000298073"/>
    </source>
</evidence>
<evidence type="ECO:0000256" key="1">
    <source>
        <dbReference type="ARBA" id="ARBA00004442"/>
    </source>
</evidence>
<feature type="chain" id="PRO_5036339330" evidence="6">
    <location>
        <begin position="26"/>
        <end position="618"/>
    </location>
</feature>
<comment type="similarity">
    <text evidence="2">Belongs to the SusD family.</text>
</comment>
<dbReference type="AlphaFoldDB" id="A0A3L7Z6B6"/>
<dbReference type="Proteomes" id="UP000267159">
    <property type="component" value="Unassembled WGS sequence"/>
</dbReference>
<dbReference type="Proteomes" id="UP000298073">
    <property type="component" value="Unassembled WGS sequence"/>
</dbReference>
<keyword evidence="3 6" id="KW-0732">Signal</keyword>
<name>A0A3L7Z6B6_9BACE</name>
<dbReference type="EMBL" id="RAZM01000066">
    <property type="protein sequence ID" value="RLT79058.1"/>
    <property type="molecule type" value="Genomic_DNA"/>
</dbReference>
<evidence type="ECO:0000313" key="10">
    <source>
        <dbReference type="Proteomes" id="UP000267159"/>
    </source>
</evidence>
<sequence>MKRIKIYLLLGVGLLLTLSSCEDFALGDKFLQKPPSNDITIDTIFSTAEMARRVLWNSYDYLPYGYSTGNFFTAMKKGNIEGLTDLNQGYCNDSGELQIYYPGKYTADVENSNRSGTISMNNISKFRFKEFGSWSGIRHAWLFYENVDRVPDMSAEEKSRMKAEAKILVAIFYANMFRHYGGLPLIDHSLRADELNFPARATVQETVDFIVNLLDDAAACPDLPWVLPEGEQDNWYGRVTKASAMGLKVRVLLFAASPLFNDTKPYYPGEASDKHLTWYGDCQDSRWQAVVDAALAFFKTMKSQGYYRLVEKGDTQKGTSRAAFRDAYYKRGTTETLIASFRDIRTANQNSLLVQSIRWGGFGPTKECFDMFPMADGTEFSWDNEEQAKNPFANRDPRLYETIYIDGDDFKGKPIQLFQENPADKVNYPKGANFGVYPIDASSINTGLTSFKFGFDRDGGEFKGRVIQWPHLRLAEIYLSYAEALNELGRAKVKDELGMDAFDYVDVVRNRVELGDLDKNIGKEDFRELILRERACEFVWEEVRFFDLIRWKREDIFSKRLHGLKVFRHKTTKEYAFSEFLLPERAWQKEFSPKNYLSAFPSDEINKGYGLIQNPGWE</sequence>
<dbReference type="EMBL" id="SPPV01000003">
    <property type="protein sequence ID" value="TFU52194.1"/>
    <property type="molecule type" value="Genomic_DNA"/>
</dbReference>
<dbReference type="InterPro" id="IPR012944">
    <property type="entry name" value="SusD_RagB_dom"/>
</dbReference>
<dbReference type="OrthoDB" id="5694214at2"/>
<evidence type="ECO:0000259" key="7">
    <source>
        <dbReference type="Pfam" id="PF07980"/>
    </source>
</evidence>
<evidence type="ECO:0000256" key="3">
    <source>
        <dbReference type="ARBA" id="ARBA00022729"/>
    </source>
</evidence>
<comment type="caution">
    <text evidence="8">The sequence shown here is derived from an EMBL/GenBank/DDBJ whole genome shotgun (WGS) entry which is preliminary data.</text>
</comment>
<accession>A0A3L7Z6B6</accession>
<comment type="subcellular location">
    <subcellularLocation>
        <location evidence="1">Cell outer membrane</location>
    </subcellularLocation>
</comment>
<keyword evidence="4" id="KW-0472">Membrane</keyword>